<feature type="region of interest" description="Disordered" evidence="6">
    <location>
        <begin position="641"/>
        <end position="746"/>
    </location>
</feature>
<dbReference type="SUPFAM" id="SSF56112">
    <property type="entry name" value="Protein kinase-like (PK-like)"/>
    <property type="match status" value="1"/>
</dbReference>
<feature type="compositionally biased region" description="Acidic residues" evidence="6">
    <location>
        <begin position="385"/>
        <end position="394"/>
    </location>
</feature>
<keyword evidence="1" id="KW-0723">Serine/threonine-protein kinase</keyword>
<feature type="region of interest" description="Disordered" evidence="6">
    <location>
        <begin position="936"/>
        <end position="1023"/>
    </location>
</feature>
<name>A0AA36CPM0_9BILA</name>
<dbReference type="InterPro" id="IPR022165">
    <property type="entry name" value="PKK"/>
</dbReference>
<keyword evidence="2" id="KW-0597">Phosphoprotein</keyword>
<dbReference type="InterPro" id="IPR000719">
    <property type="entry name" value="Prot_kinase_dom"/>
</dbReference>
<dbReference type="Pfam" id="PF12474">
    <property type="entry name" value="PKK"/>
    <property type="match status" value="2"/>
</dbReference>
<feature type="coiled-coil region" evidence="5">
    <location>
        <begin position="1044"/>
        <end position="1156"/>
    </location>
</feature>
<dbReference type="EMBL" id="CATQJA010002585">
    <property type="protein sequence ID" value="CAJ0571862.1"/>
    <property type="molecule type" value="Genomic_DNA"/>
</dbReference>
<organism evidence="8 9">
    <name type="scientific">Mesorhabditis spiculigera</name>
    <dbReference type="NCBI Taxonomy" id="96644"/>
    <lineage>
        <taxon>Eukaryota</taxon>
        <taxon>Metazoa</taxon>
        <taxon>Ecdysozoa</taxon>
        <taxon>Nematoda</taxon>
        <taxon>Chromadorea</taxon>
        <taxon>Rhabditida</taxon>
        <taxon>Rhabditina</taxon>
        <taxon>Rhabditomorpha</taxon>
        <taxon>Rhabditoidea</taxon>
        <taxon>Rhabditidae</taxon>
        <taxon>Mesorhabditinae</taxon>
        <taxon>Mesorhabditis</taxon>
    </lineage>
</organism>
<dbReference type="InterPro" id="IPR011009">
    <property type="entry name" value="Kinase-like_dom_sf"/>
</dbReference>
<protein>
    <recommendedName>
        <fullName evidence="7">Protein kinase domain-containing protein</fullName>
    </recommendedName>
</protein>
<dbReference type="Gene3D" id="1.10.510.10">
    <property type="entry name" value="Transferase(Phosphotransferase) domain 1"/>
    <property type="match status" value="1"/>
</dbReference>
<evidence type="ECO:0000259" key="7">
    <source>
        <dbReference type="PROSITE" id="PS50011"/>
    </source>
</evidence>
<feature type="region of interest" description="Disordered" evidence="6">
    <location>
        <begin position="593"/>
        <end position="616"/>
    </location>
</feature>
<gene>
    <name evidence="8" type="ORF">MSPICULIGERA_LOCUS10260</name>
</gene>
<dbReference type="FunFam" id="1.10.510.10:FF:001298">
    <property type="entry name" value="STE20-like kinase"/>
    <property type="match status" value="1"/>
</dbReference>
<feature type="compositionally biased region" description="Basic and acidic residues" evidence="6">
    <location>
        <begin position="533"/>
        <end position="547"/>
    </location>
</feature>
<dbReference type="GO" id="GO:0004674">
    <property type="term" value="F:protein serine/threonine kinase activity"/>
    <property type="evidence" value="ECO:0007669"/>
    <property type="project" value="UniProtKB-KW"/>
</dbReference>
<reference evidence="8" key="1">
    <citation type="submission" date="2023-06" db="EMBL/GenBank/DDBJ databases">
        <authorList>
            <person name="Delattre M."/>
        </authorList>
    </citation>
    <scope>NUCLEOTIDE SEQUENCE</scope>
    <source>
        <strain evidence="8">AF72</strain>
    </source>
</reference>
<evidence type="ECO:0000313" key="9">
    <source>
        <dbReference type="Proteomes" id="UP001177023"/>
    </source>
</evidence>
<dbReference type="InterPro" id="IPR008271">
    <property type="entry name" value="Ser/Thr_kinase_AS"/>
</dbReference>
<accession>A0AA36CPM0</accession>
<keyword evidence="9" id="KW-1185">Reference proteome</keyword>
<evidence type="ECO:0000256" key="3">
    <source>
        <dbReference type="ARBA" id="ARBA00022679"/>
    </source>
</evidence>
<keyword evidence="3" id="KW-0808">Transferase</keyword>
<dbReference type="PROSITE" id="PS50011">
    <property type="entry name" value="PROTEIN_KINASE_DOM"/>
    <property type="match status" value="1"/>
</dbReference>
<dbReference type="SMART" id="SM00220">
    <property type="entry name" value="S_TKc"/>
    <property type="match status" value="1"/>
</dbReference>
<dbReference type="InterPro" id="IPR051585">
    <property type="entry name" value="STE20_Ser/Thr_Kinases"/>
</dbReference>
<evidence type="ECO:0000256" key="6">
    <source>
        <dbReference type="SAM" id="MobiDB-lite"/>
    </source>
</evidence>
<dbReference type="PROSITE" id="PS00108">
    <property type="entry name" value="PROTEIN_KINASE_ST"/>
    <property type="match status" value="1"/>
</dbReference>
<feature type="compositionally biased region" description="Basic and acidic residues" evidence="6">
    <location>
        <begin position="671"/>
        <end position="684"/>
    </location>
</feature>
<feature type="region of interest" description="Disordered" evidence="6">
    <location>
        <begin position="803"/>
        <end position="827"/>
    </location>
</feature>
<feature type="compositionally biased region" description="Basic and acidic residues" evidence="6">
    <location>
        <begin position="950"/>
        <end position="964"/>
    </location>
</feature>
<feature type="compositionally biased region" description="Pro residues" evidence="6">
    <location>
        <begin position="658"/>
        <end position="667"/>
    </location>
</feature>
<evidence type="ECO:0000256" key="4">
    <source>
        <dbReference type="ARBA" id="ARBA00022777"/>
    </source>
</evidence>
<feature type="compositionally biased region" description="Basic residues" evidence="6">
    <location>
        <begin position="1010"/>
        <end position="1023"/>
    </location>
</feature>
<feature type="compositionally biased region" description="Pro residues" evidence="6">
    <location>
        <begin position="598"/>
        <end position="611"/>
    </location>
</feature>
<feature type="compositionally biased region" description="Low complexity" evidence="6">
    <location>
        <begin position="810"/>
        <end position="820"/>
    </location>
</feature>
<feature type="region of interest" description="Disordered" evidence="6">
    <location>
        <begin position="503"/>
        <end position="547"/>
    </location>
</feature>
<feature type="region of interest" description="Disordered" evidence="6">
    <location>
        <begin position="777"/>
        <end position="796"/>
    </location>
</feature>
<feature type="domain" description="Protein kinase" evidence="7">
    <location>
        <begin position="89"/>
        <end position="348"/>
    </location>
</feature>
<dbReference type="PANTHER" id="PTHR46538">
    <property type="entry name" value="PROTEIN KINASE DOMAIN-CONTAINING PROTEIN"/>
    <property type="match status" value="1"/>
</dbReference>
<feature type="coiled-coil region" evidence="5">
    <location>
        <begin position="1353"/>
        <end position="1402"/>
    </location>
</feature>
<proteinExistence type="predicted"/>
<keyword evidence="4" id="KW-0418">Kinase</keyword>
<sequence>MVMAKQAPSPCLLHILHVEYSTTLALINNRFPSSVLPEFVIVATVRLHVACQMSIFGKFKNLFKGGPAVDVRTPLPSIVQYNANPRELWDIIGELGDGAFGKVERVVSRNDPNLQAAEKCIEVQEGEELEDFLVEIEILQACRHENIVTLFACYYYAERLHMMLELCGGGAVDDIMLELERPLTEPQIAYIARYTCDAIRYLHQCNIIHRDLKAGNILLTNDGIVKLADFGVSAKLKDKNEKRDTFIGTPYWMAPEVMTCETFKDQPYDCRSDIWSFGITLIEMAQMEPPHSEVSPMRVLIKVQKNPPPTLNKPSSWSIYFNDFLKECLVKDPRARKAAEQLQNHPFLKSGNDRRSVLALLAEAKAEVKEVEVMEEDDRASVDESIPESEDTEEQNSAVWNDTNISAASTKQQPAPLPPQANRLPSKHRAPSPPSERVEDDTLDVSISELSTDPCAPASPAETELSQEFICRDEESGASFVAADPCLTRAAILIQEAAAARQQLPVEREHSPLKTNDSNENFNEEPTENLGETELRNEKSEALSEDSSDFRLEIRKDADTGFTTKTISRPLFASIQLSITTQELTRLTPKAAENEKYPAPPPPKYQQPPQTPVKVNGHVEPALLSPRQEAYNVLEELNTALDNDTSDEPAFDNDRTPRPQPPSPRLMPPAKVREGRAEETHIVHSPEPTRIIKSVVDNARHSVPTPSELSPRSTRSAHSDDSPHRHSAESVNTGRELAKSESAQSVHKTFSNIIRVRMDVQDEDEKKRQSAVEDLKFHFEKSSSEPTTSHATVTMPEGHVQSKIKQVIREQQAQESGQSAERIKSERREADSLLFQAQPAVSKMAESFEHAKAEPAVIMPSRKTTPVASNGELRSKEPSPSVSLTSRHSDPRPSPSFEPQPSTAQDRRYDDDDYVQAMLARLFDDLDDCVFAEDRRELSSTLPPPEPPVDYDRERRANESKENRQPTPPAAQAFQTPVRKQSGSPPSEIKEPAVLAPTKAVNGTSQPAAMRRKNPNRKTVTRKTRTFNVDGMEVTATTHHVMGRQENLQLKRQERQELTRLQREEARQLQELERQGATLNEQQEKKQQQEKLTVQRQFEQDLESLNRKQKKEIEEAERMQDEELKTASKRLKYDQEKDLNAFRERLKQEMKIVKQEVEMVPKSQRKEALRIRKGQTEAQHQMKEQEFGHQLLQNANATLSRMQQKHKEKIASLERQFTLQRHMLLRGRESAEWELDERVMSERYVLHRKLFKDKFFLLRTQMLARQQKEMAQMGRIHQMAEEEMIRELQMDRKQLPKRLRNEAKTRTLMFKESLRINLQTDSQAELQERMRRFEEAEKQRVNNACKEYDMKSARKIQEKKEIHAAEMRELEEVQNDNRKLLLEREHATMAEHERKYTAAREQWHRELAPKKMELEQKFQEELEAQEQFYGISLGSASSANMSTMSAGSISSASMLPPHMY</sequence>
<evidence type="ECO:0000256" key="5">
    <source>
        <dbReference type="SAM" id="Coils"/>
    </source>
</evidence>
<dbReference type="Proteomes" id="UP001177023">
    <property type="component" value="Unassembled WGS sequence"/>
</dbReference>
<feature type="non-terminal residue" evidence="8">
    <location>
        <position position="1"/>
    </location>
</feature>
<feature type="compositionally biased region" description="Basic and acidic residues" evidence="6">
    <location>
        <begin position="717"/>
        <end position="728"/>
    </location>
</feature>
<evidence type="ECO:0000313" key="8">
    <source>
        <dbReference type="EMBL" id="CAJ0571862.1"/>
    </source>
</evidence>
<comment type="caution">
    <text evidence="8">The sequence shown here is derived from an EMBL/GenBank/DDBJ whole genome shotgun (WGS) entry which is preliminary data.</text>
</comment>
<feature type="compositionally biased region" description="Polar residues" evidence="6">
    <location>
        <begin position="704"/>
        <end position="716"/>
    </location>
</feature>
<feature type="region of interest" description="Disordered" evidence="6">
    <location>
        <begin position="854"/>
        <end position="911"/>
    </location>
</feature>
<dbReference type="Pfam" id="PF00069">
    <property type="entry name" value="Pkinase"/>
    <property type="match status" value="1"/>
</dbReference>
<dbReference type="GO" id="GO:0005524">
    <property type="term" value="F:ATP binding"/>
    <property type="evidence" value="ECO:0007669"/>
    <property type="project" value="InterPro"/>
</dbReference>
<feature type="region of interest" description="Disordered" evidence="6">
    <location>
        <begin position="369"/>
        <end position="440"/>
    </location>
</feature>
<evidence type="ECO:0000256" key="1">
    <source>
        <dbReference type="ARBA" id="ARBA00022527"/>
    </source>
</evidence>
<dbReference type="PANTHER" id="PTHR46538:SF3">
    <property type="entry name" value="PROTEIN KINASE DOMAIN-CONTAINING PROTEIN"/>
    <property type="match status" value="1"/>
</dbReference>
<feature type="compositionally biased region" description="Polar residues" evidence="6">
    <location>
        <begin position="395"/>
        <end position="413"/>
    </location>
</feature>
<evidence type="ECO:0000256" key="2">
    <source>
        <dbReference type="ARBA" id="ARBA00022553"/>
    </source>
</evidence>
<keyword evidence="5" id="KW-0175">Coiled coil</keyword>